<dbReference type="AlphaFoldDB" id="A0A1R2B4K8"/>
<protein>
    <submittedName>
        <fullName evidence="1">Uncharacterized protein</fullName>
    </submittedName>
</protein>
<comment type="caution">
    <text evidence="1">The sequence shown here is derived from an EMBL/GenBank/DDBJ whole genome shotgun (WGS) entry which is preliminary data.</text>
</comment>
<gene>
    <name evidence="1" type="ORF">SteCoe_30212</name>
</gene>
<dbReference type="Proteomes" id="UP000187209">
    <property type="component" value="Unassembled WGS sequence"/>
</dbReference>
<evidence type="ECO:0000313" key="1">
    <source>
        <dbReference type="EMBL" id="OMJ71540.1"/>
    </source>
</evidence>
<keyword evidence="2" id="KW-1185">Reference proteome</keyword>
<sequence length="98" mass="11309">MSYSMYVVSPLLSKKSPRFKHDRSISQEPKKLVGFNRPHKRITRKIIARVSKILYPNHNRSLSIQQCPKKVTLPPLKPISSGTFRSFLNKFKESTAVI</sequence>
<organism evidence="1 2">
    <name type="scientific">Stentor coeruleus</name>
    <dbReference type="NCBI Taxonomy" id="5963"/>
    <lineage>
        <taxon>Eukaryota</taxon>
        <taxon>Sar</taxon>
        <taxon>Alveolata</taxon>
        <taxon>Ciliophora</taxon>
        <taxon>Postciliodesmatophora</taxon>
        <taxon>Heterotrichea</taxon>
        <taxon>Heterotrichida</taxon>
        <taxon>Stentoridae</taxon>
        <taxon>Stentor</taxon>
    </lineage>
</organism>
<name>A0A1R2B4K8_9CILI</name>
<evidence type="ECO:0000313" key="2">
    <source>
        <dbReference type="Proteomes" id="UP000187209"/>
    </source>
</evidence>
<proteinExistence type="predicted"/>
<accession>A0A1R2B4K8</accession>
<dbReference type="EMBL" id="MPUH01000980">
    <property type="protein sequence ID" value="OMJ71540.1"/>
    <property type="molecule type" value="Genomic_DNA"/>
</dbReference>
<reference evidence="1 2" key="1">
    <citation type="submission" date="2016-11" db="EMBL/GenBank/DDBJ databases">
        <title>The macronuclear genome of Stentor coeruleus: a giant cell with tiny introns.</title>
        <authorList>
            <person name="Slabodnick M."/>
            <person name="Ruby J.G."/>
            <person name="Reiff S.B."/>
            <person name="Swart E.C."/>
            <person name="Gosai S."/>
            <person name="Prabakaran S."/>
            <person name="Witkowska E."/>
            <person name="Larue G.E."/>
            <person name="Fisher S."/>
            <person name="Freeman R.M."/>
            <person name="Gunawardena J."/>
            <person name="Chu W."/>
            <person name="Stover N.A."/>
            <person name="Gregory B.D."/>
            <person name="Nowacki M."/>
            <person name="Derisi J."/>
            <person name="Roy S.W."/>
            <person name="Marshall W.F."/>
            <person name="Sood P."/>
        </authorList>
    </citation>
    <scope>NUCLEOTIDE SEQUENCE [LARGE SCALE GENOMIC DNA]</scope>
    <source>
        <strain evidence="1">WM001</strain>
    </source>
</reference>